<dbReference type="EMBL" id="CABFOC020000011">
    <property type="protein sequence ID" value="CAH0045335.1"/>
    <property type="molecule type" value="Genomic_DNA"/>
</dbReference>
<name>A0A9N9W342_9HYPO</name>
<sequence>MFTKEMKEFPYKLSASGWDLGYIKKLPATGFSGINNSQYYMNALVLDNLMWPENSVTLLSV</sequence>
<accession>A0A9N9W342</accession>
<reference evidence="1" key="1">
    <citation type="submission" date="2021-10" db="EMBL/GenBank/DDBJ databases">
        <authorList>
            <person name="Piombo E."/>
        </authorList>
    </citation>
    <scope>NUCLEOTIDE SEQUENCE</scope>
</reference>
<comment type="caution">
    <text evidence="1">The sequence shown here is derived from an EMBL/GenBank/DDBJ whole genome shotgun (WGS) entry which is preliminary data.</text>
</comment>
<proteinExistence type="predicted"/>
<gene>
    <name evidence="1" type="ORF">CSOL1703_00011082</name>
</gene>
<keyword evidence="2" id="KW-1185">Reference proteome</keyword>
<dbReference type="OrthoDB" id="3182339at2759"/>
<dbReference type="AlphaFoldDB" id="A0A9N9W342"/>
<evidence type="ECO:0000313" key="1">
    <source>
        <dbReference type="EMBL" id="CAH0045335.1"/>
    </source>
</evidence>
<protein>
    <submittedName>
        <fullName evidence="1">Uncharacterized protein</fullName>
    </submittedName>
</protein>
<dbReference type="Proteomes" id="UP000775872">
    <property type="component" value="Unassembled WGS sequence"/>
</dbReference>
<evidence type="ECO:0000313" key="2">
    <source>
        <dbReference type="Proteomes" id="UP000775872"/>
    </source>
</evidence>
<organism evidence="1 2">
    <name type="scientific">Clonostachys solani</name>
    <dbReference type="NCBI Taxonomy" id="160281"/>
    <lineage>
        <taxon>Eukaryota</taxon>
        <taxon>Fungi</taxon>
        <taxon>Dikarya</taxon>
        <taxon>Ascomycota</taxon>
        <taxon>Pezizomycotina</taxon>
        <taxon>Sordariomycetes</taxon>
        <taxon>Hypocreomycetidae</taxon>
        <taxon>Hypocreales</taxon>
        <taxon>Bionectriaceae</taxon>
        <taxon>Clonostachys</taxon>
    </lineage>
</organism>